<dbReference type="Proteomes" id="UP000076962">
    <property type="component" value="Unassembled WGS sequence"/>
</dbReference>
<dbReference type="Gene3D" id="3.40.50.1460">
    <property type="match status" value="1"/>
</dbReference>
<name>A0A176RSB2_9GAMM</name>
<organism evidence="1 2">
    <name type="scientific">Candidatus Thiomargarita nelsonii</name>
    <dbReference type="NCBI Taxonomy" id="1003181"/>
    <lineage>
        <taxon>Bacteria</taxon>
        <taxon>Pseudomonadati</taxon>
        <taxon>Pseudomonadota</taxon>
        <taxon>Gammaproteobacteria</taxon>
        <taxon>Thiotrichales</taxon>
        <taxon>Thiotrichaceae</taxon>
        <taxon>Thiomargarita</taxon>
    </lineage>
</organism>
<dbReference type="EMBL" id="LUTY01003148">
    <property type="protein sequence ID" value="OAD18650.1"/>
    <property type="molecule type" value="Genomic_DNA"/>
</dbReference>
<accession>A0A176RSB2</accession>
<evidence type="ECO:0000313" key="2">
    <source>
        <dbReference type="Proteomes" id="UP000076962"/>
    </source>
</evidence>
<reference evidence="1 2" key="1">
    <citation type="submission" date="2016-05" db="EMBL/GenBank/DDBJ databases">
        <title>Single-cell genome of chain-forming Candidatus Thiomargarita nelsonii and comparison to other large sulfur-oxidizing bacteria.</title>
        <authorList>
            <person name="Winkel M."/>
            <person name="Salman V."/>
            <person name="Woyke T."/>
            <person name="Schulz-Vogt H."/>
            <person name="Richter M."/>
            <person name="Flood B."/>
            <person name="Bailey J."/>
            <person name="Amann R."/>
            <person name="Mussmann M."/>
        </authorList>
    </citation>
    <scope>NUCLEOTIDE SEQUENCE [LARGE SCALE GENOMIC DNA]</scope>
    <source>
        <strain evidence="1 2">THI036</strain>
    </source>
</reference>
<sequence length="161" mass="17596">MNTRLGYHFVTYDANVDQLAATGASWQIFNAINDMKAHVLLLADTCHAGNITGNTKWQTQAQADPNQFLRDANLHNVVVFASSSGADFSIEAPEWGHGAFSKALIDGLGGEAAYKKGVVKLSYLQDYVRETVRELTDNAQTPTIPKFSGNGEFFELVLAKK</sequence>
<dbReference type="AlphaFoldDB" id="A0A176RSB2"/>
<comment type="caution">
    <text evidence="1">The sequence shown here is derived from an EMBL/GenBank/DDBJ whole genome shotgun (WGS) entry which is preliminary data.</text>
</comment>
<keyword evidence="2" id="KW-1185">Reference proteome</keyword>
<protein>
    <submittedName>
        <fullName evidence="1">Peptidase C14 caspase catalytic subunit p20</fullName>
    </submittedName>
</protein>
<evidence type="ECO:0000313" key="1">
    <source>
        <dbReference type="EMBL" id="OAD18650.1"/>
    </source>
</evidence>
<proteinExistence type="predicted"/>
<gene>
    <name evidence="1" type="ORF">THIOM_005747</name>
</gene>